<protein>
    <submittedName>
        <fullName evidence="2">Uncharacterized protein</fullName>
    </submittedName>
</protein>
<reference evidence="2" key="1">
    <citation type="submission" date="2020-12" db="EMBL/GenBank/DDBJ databases">
        <title>Metabolic potential, ecology and presence of endohyphal bacteria is reflected in genomic diversity of Mucoromycotina.</title>
        <authorList>
            <person name="Muszewska A."/>
            <person name="Okrasinska A."/>
            <person name="Steczkiewicz K."/>
            <person name="Drgas O."/>
            <person name="Orlowska M."/>
            <person name="Perlinska-Lenart U."/>
            <person name="Aleksandrzak-Piekarczyk T."/>
            <person name="Szatraj K."/>
            <person name="Zielenkiewicz U."/>
            <person name="Pilsyk S."/>
            <person name="Malc E."/>
            <person name="Mieczkowski P."/>
            <person name="Kruszewska J.S."/>
            <person name="Biernat P."/>
            <person name="Pawlowska J."/>
        </authorList>
    </citation>
    <scope>NUCLEOTIDE SEQUENCE</scope>
    <source>
        <strain evidence="2">WA0000017839</strain>
    </source>
</reference>
<evidence type="ECO:0000313" key="2">
    <source>
        <dbReference type="EMBL" id="KAG2192170.1"/>
    </source>
</evidence>
<gene>
    <name evidence="2" type="ORF">INT47_004326</name>
</gene>
<dbReference type="Proteomes" id="UP000603453">
    <property type="component" value="Unassembled WGS sequence"/>
</dbReference>
<evidence type="ECO:0000313" key="3">
    <source>
        <dbReference type="Proteomes" id="UP000603453"/>
    </source>
</evidence>
<feature type="region of interest" description="Disordered" evidence="1">
    <location>
        <begin position="41"/>
        <end position="83"/>
    </location>
</feature>
<keyword evidence="3" id="KW-1185">Reference proteome</keyword>
<feature type="compositionally biased region" description="Polar residues" evidence="1">
    <location>
        <begin position="50"/>
        <end position="63"/>
    </location>
</feature>
<proteinExistence type="predicted"/>
<comment type="caution">
    <text evidence="2">The sequence shown here is derived from an EMBL/GenBank/DDBJ whole genome shotgun (WGS) entry which is preliminary data.</text>
</comment>
<dbReference type="AlphaFoldDB" id="A0A8H7UQT4"/>
<name>A0A8H7UQT4_9FUNG</name>
<organism evidence="2 3">
    <name type="scientific">Mucor saturninus</name>
    <dbReference type="NCBI Taxonomy" id="64648"/>
    <lineage>
        <taxon>Eukaryota</taxon>
        <taxon>Fungi</taxon>
        <taxon>Fungi incertae sedis</taxon>
        <taxon>Mucoromycota</taxon>
        <taxon>Mucoromycotina</taxon>
        <taxon>Mucoromycetes</taxon>
        <taxon>Mucorales</taxon>
        <taxon>Mucorineae</taxon>
        <taxon>Mucoraceae</taxon>
        <taxon>Mucor</taxon>
    </lineage>
</organism>
<dbReference type="OrthoDB" id="1747771at2759"/>
<accession>A0A8H7UQT4</accession>
<feature type="compositionally biased region" description="Low complexity" evidence="1">
    <location>
        <begin position="69"/>
        <end position="82"/>
    </location>
</feature>
<evidence type="ECO:0000256" key="1">
    <source>
        <dbReference type="SAM" id="MobiDB-lite"/>
    </source>
</evidence>
<dbReference type="EMBL" id="JAEPRD010000313">
    <property type="protein sequence ID" value="KAG2192170.1"/>
    <property type="molecule type" value="Genomic_DNA"/>
</dbReference>
<sequence>MSLPLGWKITGRKRSIFELETNIHTLGELYTTLVDLRNQVAPQDSEEQPPLTTRRSSSFSASDTYGGLSRSSSNFSMSTPSSNEEDNVYYNLITVYPEFIFELLLQLYSTDFCDKKNLVELFHLGKLNKSYASAIFAYSSLHASLCHPEKYGIYSFLNNLAYDSYYSAHELIEFDDISLTTIETLVIMYRYLYLMGREAEARNLFCLAWRHMQVISDGDHSSTINRLVLSMAELDWTFSILKSCDPIIRYEQVKKISAICRSDRLEDTALKFRIRGLNMILQREQLNGWRTKYLQMFLYKRNPRDIYSSEDKLALHLHALYFSGMLEYHQYQMMTAFETSHVNEPWTDYFSSTTTQTKTHVEKNLYSCMNAAYGFIQVIKLFLDEGDTCQLPQMTDTLSAACTVLYFGNKVIRPHKSPQEALLFIVGAFSTSSMMQCPRVERFVKTWMPLIKSS</sequence>